<sequence>MTVLARPLRRNILVADAWDRIWPPMGFSAPPATNVMVAPGSATDGQSSQEAKYDVYYIEPDW</sequence>
<name>A0A0C2XR53_AMAMK</name>
<dbReference type="InParanoid" id="A0A0C2XR53"/>
<protein>
    <submittedName>
        <fullName evidence="1">Uncharacterized protein</fullName>
    </submittedName>
</protein>
<dbReference type="HOGENOM" id="CLU_2903686_0_0_1"/>
<evidence type="ECO:0000313" key="2">
    <source>
        <dbReference type="Proteomes" id="UP000054549"/>
    </source>
</evidence>
<dbReference type="Proteomes" id="UP000054549">
    <property type="component" value="Unassembled WGS sequence"/>
</dbReference>
<evidence type="ECO:0000313" key="1">
    <source>
        <dbReference type="EMBL" id="KIL71708.1"/>
    </source>
</evidence>
<dbReference type="OrthoDB" id="3261370at2759"/>
<keyword evidence="2" id="KW-1185">Reference proteome</keyword>
<proteinExistence type="predicted"/>
<organism evidence="1 2">
    <name type="scientific">Amanita muscaria (strain Koide BX008)</name>
    <dbReference type="NCBI Taxonomy" id="946122"/>
    <lineage>
        <taxon>Eukaryota</taxon>
        <taxon>Fungi</taxon>
        <taxon>Dikarya</taxon>
        <taxon>Basidiomycota</taxon>
        <taxon>Agaricomycotina</taxon>
        <taxon>Agaricomycetes</taxon>
        <taxon>Agaricomycetidae</taxon>
        <taxon>Agaricales</taxon>
        <taxon>Pluteineae</taxon>
        <taxon>Amanitaceae</taxon>
        <taxon>Amanita</taxon>
    </lineage>
</organism>
<dbReference type="AlphaFoldDB" id="A0A0C2XR53"/>
<gene>
    <name evidence="1" type="ORF">M378DRAFT_155314</name>
</gene>
<reference evidence="1 2" key="1">
    <citation type="submission" date="2014-04" db="EMBL/GenBank/DDBJ databases">
        <title>Evolutionary Origins and Diversification of the Mycorrhizal Mutualists.</title>
        <authorList>
            <consortium name="DOE Joint Genome Institute"/>
            <consortium name="Mycorrhizal Genomics Consortium"/>
            <person name="Kohler A."/>
            <person name="Kuo A."/>
            <person name="Nagy L.G."/>
            <person name="Floudas D."/>
            <person name="Copeland A."/>
            <person name="Barry K.W."/>
            <person name="Cichocki N."/>
            <person name="Veneault-Fourrey C."/>
            <person name="LaButti K."/>
            <person name="Lindquist E.A."/>
            <person name="Lipzen A."/>
            <person name="Lundell T."/>
            <person name="Morin E."/>
            <person name="Murat C."/>
            <person name="Riley R."/>
            <person name="Ohm R."/>
            <person name="Sun H."/>
            <person name="Tunlid A."/>
            <person name="Henrissat B."/>
            <person name="Grigoriev I.V."/>
            <person name="Hibbett D.S."/>
            <person name="Martin F."/>
        </authorList>
    </citation>
    <scope>NUCLEOTIDE SEQUENCE [LARGE SCALE GENOMIC DNA]</scope>
    <source>
        <strain evidence="1 2">Koide BX008</strain>
    </source>
</reference>
<accession>A0A0C2XR53</accession>
<dbReference type="EMBL" id="KN818222">
    <property type="protein sequence ID" value="KIL71708.1"/>
    <property type="molecule type" value="Genomic_DNA"/>
</dbReference>